<proteinExistence type="inferred from homology"/>
<dbReference type="GO" id="GO:0004180">
    <property type="term" value="F:carboxypeptidase activity"/>
    <property type="evidence" value="ECO:0007669"/>
    <property type="project" value="TreeGrafter"/>
</dbReference>
<evidence type="ECO:0000256" key="4">
    <source>
        <dbReference type="ARBA" id="ARBA00022723"/>
    </source>
</evidence>
<evidence type="ECO:0000256" key="1">
    <source>
        <dbReference type="ARBA" id="ARBA00001947"/>
    </source>
</evidence>
<keyword evidence="13" id="KW-1185">Reference proteome</keyword>
<evidence type="ECO:0000256" key="3">
    <source>
        <dbReference type="ARBA" id="ARBA00022670"/>
    </source>
</evidence>
<reference evidence="11" key="1">
    <citation type="submission" date="2021-02" db="EMBL/GenBank/DDBJ databases">
        <authorList>
            <person name="Nowell W R."/>
        </authorList>
    </citation>
    <scope>NUCLEOTIDE SEQUENCE</scope>
</reference>
<dbReference type="GO" id="GO:0046872">
    <property type="term" value="F:metal ion binding"/>
    <property type="evidence" value="ECO:0007669"/>
    <property type="project" value="UniProtKB-KW"/>
</dbReference>
<dbReference type="SUPFAM" id="SSF47672">
    <property type="entry name" value="Transferrin receptor-like dimerisation domain"/>
    <property type="match status" value="1"/>
</dbReference>
<evidence type="ECO:0000313" key="13">
    <source>
        <dbReference type="Proteomes" id="UP000663832"/>
    </source>
</evidence>
<dbReference type="EMBL" id="CAJNOI010000057">
    <property type="protein sequence ID" value="CAF0962708.1"/>
    <property type="molecule type" value="Genomic_DNA"/>
</dbReference>
<dbReference type="Gene3D" id="1.20.930.40">
    <property type="entry name" value="Transferrin receptor-like, dimerisation domain"/>
    <property type="match status" value="1"/>
</dbReference>
<evidence type="ECO:0000259" key="10">
    <source>
        <dbReference type="Pfam" id="PF04253"/>
    </source>
</evidence>
<dbReference type="Proteomes" id="UP000663832">
    <property type="component" value="Unassembled WGS sequence"/>
</dbReference>
<evidence type="ECO:0000256" key="7">
    <source>
        <dbReference type="ARBA" id="ARBA00023049"/>
    </source>
</evidence>
<keyword evidence="6" id="KW-0862">Zinc</keyword>
<dbReference type="PANTHER" id="PTHR10404:SF46">
    <property type="entry name" value="VACUOLAR PROTEIN SORTING-ASSOCIATED PROTEIN 70"/>
    <property type="match status" value="1"/>
</dbReference>
<dbReference type="Pfam" id="PF04253">
    <property type="entry name" value="TFR_dimer"/>
    <property type="match status" value="1"/>
</dbReference>
<dbReference type="PANTHER" id="PTHR10404">
    <property type="entry name" value="N-ACETYLATED-ALPHA-LINKED ACIDIC DIPEPTIDASE"/>
    <property type="match status" value="1"/>
</dbReference>
<dbReference type="InterPro" id="IPR036757">
    <property type="entry name" value="TFR-like_dimer_dom_sf"/>
</dbReference>
<dbReference type="GO" id="GO:0006508">
    <property type="term" value="P:proteolysis"/>
    <property type="evidence" value="ECO:0007669"/>
    <property type="project" value="UniProtKB-KW"/>
</dbReference>
<evidence type="ECO:0000256" key="9">
    <source>
        <dbReference type="SAM" id="MobiDB-lite"/>
    </source>
</evidence>
<evidence type="ECO:0000256" key="2">
    <source>
        <dbReference type="ARBA" id="ARBA00005634"/>
    </source>
</evidence>
<feature type="region of interest" description="Disordered" evidence="9">
    <location>
        <begin position="80"/>
        <end position="103"/>
    </location>
</feature>
<dbReference type="AlphaFoldDB" id="A0A813R2I1"/>
<dbReference type="InterPro" id="IPR039373">
    <property type="entry name" value="Peptidase_M28B"/>
</dbReference>
<dbReference type="GO" id="GO:0008237">
    <property type="term" value="F:metallopeptidase activity"/>
    <property type="evidence" value="ECO:0007669"/>
    <property type="project" value="UniProtKB-KW"/>
</dbReference>
<comment type="cofactor">
    <cofactor evidence="1">
        <name>Zn(2+)</name>
        <dbReference type="ChEBI" id="CHEBI:29105"/>
    </cofactor>
</comment>
<organism evidence="11 13">
    <name type="scientific">Adineta steineri</name>
    <dbReference type="NCBI Taxonomy" id="433720"/>
    <lineage>
        <taxon>Eukaryota</taxon>
        <taxon>Metazoa</taxon>
        <taxon>Spiralia</taxon>
        <taxon>Gnathifera</taxon>
        <taxon>Rotifera</taxon>
        <taxon>Eurotatoria</taxon>
        <taxon>Bdelloidea</taxon>
        <taxon>Adinetida</taxon>
        <taxon>Adinetidae</taxon>
        <taxon>Adineta</taxon>
    </lineage>
</organism>
<protein>
    <recommendedName>
        <fullName evidence="10">Transferrin receptor-like dimerisation domain-containing protein</fullName>
    </recommendedName>
</protein>
<dbReference type="Proteomes" id="UP000663877">
    <property type="component" value="Unassembled WGS sequence"/>
</dbReference>
<dbReference type="SUPFAM" id="SSF53187">
    <property type="entry name" value="Zn-dependent exopeptidases"/>
    <property type="match status" value="1"/>
</dbReference>
<comment type="similarity">
    <text evidence="2">Belongs to the peptidase M28 family. M28B subfamily.</text>
</comment>
<evidence type="ECO:0000256" key="6">
    <source>
        <dbReference type="ARBA" id="ARBA00022833"/>
    </source>
</evidence>
<gene>
    <name evidence="12" type="ORF">BJG266_LOCUS13839</name>
    <name evidence="11" type="ORF">QVE165_LOCUS2887</name>
</gene>
<name>A0A813R2I1_9BILA</name>
<sequence length="363" mass="41387">MTRFGPPNEGIYILSIKEAPETNAQLINFINQYEHELNLLMEKCGKDTEKLCKNEKNRVEAVLIFLDHLRTIYQQNNPFGIKNGGGGGESEALKKNKKKNKKRKKKYVPSAYDLVDQTYDRWMRIDRNNITNEPNINYGLATGSDYFGFVQLVRSSNINARYTFDPAIHGNTGSYPLYHTSYEVFSMMKKFIDPDSTAHRTMGQFMGVLMLLLSETPVLQLNVTRYTSALRQAMNNLKINDSTILNPLRSAIDDFDKTAQDFVRRSKSMDTENPYIIRAYNDQLLQLERAFLNPLGQDSDHTDFKHVVYAPSKTNQYGVVGFPTVLDAIASDNKTEINNQIAIATFFVRGASSTLKEFDNFCS</sequence>
<keyword evidence="3" id="KW-0645">Protease</keyword>
<evidence type="ECO:0000313" key="12">
    <source>
        <dbReference type="EMBL" id="CAF0962708.1"/>
    </source>
</evidence>
<dbReference type="InterPro" id="IPR007365">
    <property type="entry name" value="TFR-like_dimer_dom"/>
</dbReference>
<evidence type="ECO:0000256" key="5">
    <source>
        <dbReference type="ARBA" id="ARBA00022801"/>
    </source>
</evidence>
<keyword evidence="5" id="KW-0378">Hydrolase</keyword>
<keyword evidence="4" id="KW-0479">Metal-binding</keyword>
<comment type="caution">
    <text evidence="11">The sequence shown here is derived from an EMBL/GenBank/DDBJ whole genome shotgun (WGS) entry which is preliminary data.</text>
</comment>
<evidence type="ECO:0000313" key="11">
    <source>
        <dbReference type="EMBL" id="CAF0776041.1"/>
    </source>
</evidence>
<evidence type="ECO:0000256" key="8">
    <source>
        <dbReference type="ARBA" id="ARBA00023180"/>
    </source>
</evidence>
<keyword evidence="7" id="KW-0482">Metalloprotease</keyword>
<dbReference type="EMBL" id="CAJNOM010000009">
    <property type="protein sequence ID" value="CAF0776041.1"/>
    <property type="molecule type" value="Genomic_DNA"/>
</dbReference>
<dbReference type="Gene3D" id="3.40.630.10">
    <property type="entry name" value="Zn peptidases"/>
    <property type="match status" value="1"/>
</dbReference>
<dbReference type="FunFam" id="1.20.930.40:FF:000001">
    <property type="entry name" value="N-acetylated-alpha-linked acidic dipeptidase 2"/>
    <property type="match status" value="1"/>
</dbReference>
<keyword evidence="8" id="KW-0325">Glycoprotein</keyword>
<feature type="domain" description="Transferrin receptor-like dimerisation" evidence="10">
    <location>
        <begin position="245"/>
        <end position="356"/>
    </location>
</feature>
<dbReference type="OrthoDB" id="5841748at2759"/>
<accession>A0A813R2I1</accession>